<feature type="domain" description="Ppx/GppA phosphatase N-terminal" evidence="1">
    <location>
        <begin position="17"/>
        <end position="302"/>
    </location>
</feature>
<dbReference type="RefSeq" id="WP_281835388.1">
    <property type="nucleotide sequence ID" value="NZ_BSDY01000007.1"/>
</dbReference>
<dbReference type="PANTHER" id="PTHR30005:SF0">
    <property type="entry name" value="RETROGRADE REGULATION PROTEIN 2"/>
    <property type="match status" value="1"/>
</dbReference>
<reference evidence="3" key="1">
    <citation type="submission" date="2022-12" db="EMBL/GenBank/DDBJ databases">
        <title>Reference genome sequencing for broad-spectrum identification of bacterial and archaeal isolates by mass spectrometry.</title>
        <authorList>
            <person name="Sekiguchi Y."/>
            <person name="Tourlousse D.M."/>
        </authorList>
    </citation>
    <scope>NUCLEOTIDE SEQUENCE</scope>
    <source>
        <strain evidence="3">10succ1</strain>
    </source>
</reference>
<gene>
    <name evidence="3" type="ORF">PM10SUCC1_18300</name>
</gene>
<dbReference type="CDD" id="cd24052">
    <property type="entry name" value="ASKHA_NBD_HpPPX-GppA-like"/>
    <property type="match status" value="1"/>
</dbReference>
<dbReference type="AlphaFoldDB" id="A0A9W6GM99"/>
<dbReference type="Gene3D" id="3.30.420.150">
    <property type="entry name" value="Exopolyphosphatase. Domain 2"/>
    <property type="match status" value="1"/>
</dbReference>
<dbReference type="InterPro" id="IPR050273">
    <property type="entry name" value="GppA/Ppx_hydrolase"/>
</dbReference>
<dbReference type="Proteomes" id="UP001144471">
    <property type="component" value="Unassembled WGS sequence"/>
</dbReference>
<comment type="caution">
    <text evidence="3">The sequence shown here is derived from an EMBL/GenBank/DDBJ whole genome shotgun (WGS) entry which is preliminary data.</text>
</comment>
<proteinExistence type="predicted"/>
<dbReference type="Gene3D" id="1.10.3210.10">
    <property type="entry name" value="Hypothetical protein af1432"/>
    <property type="match status" value="1"/>
</dbReference>
<dbReference type="SUPFAM" id="SSF53067">
    <property type="entry name" value="Actin-like ATPase domain"/>
    <property type="match status" value="2"/>
</dbReference>
<name>A0A9W6GM99_9FUSO</name>
<dbReference type="InterPro" id="IPR003695">
    <property type="entry name" value="Ppx_GppA_N"/>
</dbReference>
<dbReference type="EMBL" id="BSDY01000007">
    <property type="protein sequence ID" value="GLI56316.1"/>
    <property type="molecule type" value="Genomic_DNA"/>
</dbReference>
<dbReference type="GO" id="GO:0006357">
    <property type="term" value="P:regulation of transcription by RNA polymerase II"/>
    <property type="evidence" value="ECO:0007669"/>
    <property type="project" value="TreeGrafter"/>
</dbReference>
<organism evidence="3 4">
    <name type="scientific">Propionigenium maris DSM 9537</name>
    <dbReference type="NCBI Taxonomy" id="1123000"/>
    <lineage>
        <taxon>Bacteria</taxon>
        <taxon>Fusobacteriati</taxon>
        <taxon>Fusobacteriota</taxon>
        <taxon>Fusobacteriia</taxon>
        <taxon>Fusobacteriales</taxon>
        <taxon>Fusobacteriaceae</taxon>
        <taxon>Propionigenium</taxon>
    </lineage>
</organism>
<dbReference type="InterPro" id="IPR043129">
    <property type="entry name" value="ATPase_NBD"/>
</dbReference>
<dbReference type="PANTHER" id="PTHR30005">
    <property type="entry name" value="EXOPOLYPHOSPHATASE"/>
    <property type="match status" value="1"/>
</dbReference>
<evidence type="ECO:0000259" key="1">
    <source>
        <dbReference type="Pfam" id="PF02541"/>
    </source>
</evidence>
<protein>
    <submittedName>
        <fullName evidence="3">Exopolyphosphatase</fullName>
    </submittedName>
</protein>
<keyword evidence="4" id="KW-1185">Reference proteome</keyword>
<accession>A0A9W6GM99</accession>
<dbReference type="Pfam" id="PF21447">
    <property type="entry name" value="Ppx-GppA_III"/>
    <property type="match status" value="1"/>
</dbReference>
<evidence type="ECO:0000313" key="3">
    <source>
        <dbReference type="EMBL" id="GLI56316.1"/>
    </source>
</evidence>
<sequence length="500" mass="57530">MKRIGIIDIGSNSIRLVIYEISPNRSFKAIEDIKESPRLGDGVNERGEMKLKRMDLAFHTLMLFKRVCERYGVDEIIPFATAAVRNSRNSHVLLDLVREQLGMDIKVFSGEDEAFFSFKGAINNLEVDEGILMDMGGASTELVWYKERKVHKWISLNFGSVTLSQIAQVRDSLSSKEEEQLKKYIMEEYSRVPWLKEAEGIPLIGVGGTIRNLAKVHSLMINYPLLLLHDYRMNLDEVESVYRKIKGMDYEEKLLLPGLARSRADIFTGAVCAIRELISYSSLSGAVISGFGIREGVLYEKLYEYGRTFENVFETSLFDTVERYSLSREDGERVYGVFTKILEALDPLHKMERIPEEILRTICYMGRVGVSVSFHDYPLHSFYMILNAELRGISHKDLVKAALIVSQQEKLNTLHKNYTKLLGKSDLKEITYLSIILRISKIFNRTFLMKREDFHVEIDGERVRFCIDTGELMDVQVSRMLMSGKRFKEVFGRQLEVVKK</sequence>
<dbReference type="Gene3D" id="3.30.420.40">
    <property type="match status" value="1"/>
</dbReference>
<feature type="domain" description="Ppx/GppA phosphatase C-terminal" evidence="2">
    <location>
        <begin position="316"/>
        <end position="446"/>
    </location>
</feature>
<dbReference type="InterPro" id="IPR048950">
    <property type="entry name" value="Ppx_GppA_C"/>
</dbReference>
<dbReference type="SUPFAM" id="SSF109604">
    <property type="entry name" value="HD-domain/PDEase-like"/>
    <property type="match status" value="1"/>
</dbReference>
<evidence type="ECO:0000259" key="2">
    <source>
        <dbReference type="Pfam" id="PF21447"/>
    </source>
</evidence>
<evidence type="ECO:0000313" key="4">
    <source>
        <dbReference type="Proteomes" id="UP001144471"/>
    </source>
</evidence>
<dbReference type="Pfam" id="PF02541">
    <property type="entry name" value="Ppx-GppA"/>
    <property type="match status" value="1"/>
</dbReference>